<dbReference type="AlphaFoldDB" id="A0A947DAS0"/>
<sequence>MSSHNHLQRFDDSMNIISDAVSAVLKHPLPTDELDPRGYRLGYKSLVMLGSRTDWLDPHAILAMMYASYGWMPTVLKLRQDWEQSARELGQLVTSLRICARSKEEIFRILTHAGERGTLLSVNRSVVGTSKLLHFANPDLCPIWDKIIATRFGYSASGQSHNSPAAYLSYSRAIHAWLDGHPSEIGRLAALAGEDVGPLRRVEFALFLAARIEGQPLDGPEKD</sequence>
<gene>
    <name evidence="1" type="ORF">KL771_20400</name>
</gene>
<reference evidence="1 2" key="1">
    <citation type="submission" date="2021-06" db="EMBL/GenBank/DDBJ databases">
        <authorList>
            <person name="Grouzdev D.S."/>
            <person name="Koziaeva V."/>
        </authorList>
    </citation>
    <scope>NUCLEOTIDE SEQUENCE [LARGE SCALE GENOMIC DNA]</scope>
    <source>
        <strain evidence="1 2">22</strain>
    </source>
</reference>
<name>A0A947DAS0_9HYPH</name>
<accession>A0A947DAS0</accession>
<evidence type="ECO:0000313" key="2">
    <source>
        <dbReference type="Proteomes" id="UP000766595"/>
    </source>
</evidence>
<dbReference type="EMBL" id="JAHHZF010000010">
    <property type="protein sequence ID" value="MBT9291837.1"/>
    <property type="molecule type" value="Genomic_DNA"/>
</dbReference>
<keyword evidence="2" id="KW-1185">Reference proteome</keyword>
<dbReference type="RefSeq" id="WP_261970364.1">
    <property type="nucleotide sequence ID" value="NZ_JAHHZF010000010.1"/>
</dbReference>
<evidence type="ECO:0000313" key="1">
    <source>
        <dbReference type="EMBL" id="MBT9291837.1"/>
    </source>
</evidence>
<dbReference type="Proteomes" id="UP000766595">
    <property type="component" value="Unassembled WGS sequence"/>
</dbReference>
<protein>
    <submittedName>
        <fullName evidence="1">Uncharacterized protein</fullName>
    </submittedName>
</protein>
<comment type="caution">
    <text evidence="1">The sequence shown here is derived from an EMBL/GenBank/DDBJ whole genome shotgun (WGS) entry which is preliminary data.</text>
</comment>
<organism evidence="1 2">
    <name type="scientific">Prosthecodimorpha staleyi</name>
    <dbReference type="NCBI Taxonomy" id="2840188"/>
    <lineage>
        <taxon>Bacteria</taxon>
        <taxon>Pseudomonadati</taxon>
        <taxon>Pseudomonadota</taxon>
        <taxon>Alphaproteobacteria</taxon>
        <taxon>Hyphomicrobiales</taxon>
        <taxon>Ancalomicrobiaceae</taxon>
        <taxon>Prosthecodimorpha</taxon>
    </lineage>
</organism>
<proteinExistence type="predicted"/>